<dbReference type="OrthoDB" id="2427280at2759"/>
<feature type="region of interest" description="Disordered" evidence="2">
    <location>
        <begin position="152"/>
        <end position="185"/>
    </location>
</feature>
<accession>A0A813NJA7</accession>
<evidence type="ECO:0000313" key="4">
    <source>
        <dbReference type="EMBL" id="CAF0747046.1"/>
    </source>
</evidence>
<dbReference type="EMBL" id="CAJNOI010000004">
    <property type="protein sequence ID" value="CAF0737332.1"/>
    <property type="molecule type" value="Genomic_DNA"/>
</dbReference>
<sequence length="440" mass="51589">MNEKETTSRFIVEPPSPLNPYRSIIEENPVVEHFTKRRLRKHMRHVGLIPEPPKHGNTESISLEHDEHRTHNSEPERYKRFRRKFIVAMADTVEEVDRARQAEFRNQLELWDKMYSNRIQRIKQLIRENLPKMPDVPSISIPRILPDFVPKRSTRRAASAKARNLPSNISPRQYPNREHSNSDEVTERLTKLENIFSTFEREDFHECRMNVNLLKMNVEFLTNDRNIVHEELNKLRNDIDELQTDLNDIVKDQDMLKIIQTEHDQKLSQLTLLVTTFQNQIKNISISSSASGTKNYDEDLSSIQDKQEQFDASLQTIVKNMEILQTSVITTDNGINQLSDKIIVQQQQIENVINGNLNALEQKMATLQEELKKIIDESVKRIKRETTILNDKVENLERAIDGMNLPHTKKLNTLPFVEKLAPMDLLEINWCKYQEENKTD</sequence>
<evidence type="ECO:0000256" key="2">
    <source>
        <dbReference type="SAM" id="MobiDB-lite"/>
    </source>
</evidence>
<dbReference type="AlphaFoldDB" id="A0A813NJA7"/>
<keyword evidence="1" id="KW-0175">Coiled coil</keyword>
<gene>
    <name evidence="3" type="ORF">BJG266_LOCUS1609</name>
    <name evidence="4" type="ORF">QVE165_LOCUS1258</name>
</gene>
<evidence type="ECO:0000313" key="3">
    <source>
        <dbReference type="EMBL" id="CAF0737332.1"/>
    </source>
</evidence>
<evidence type="ECO:0000256" key="1">
    <source>
        <dbReference type="SAM" id="Coils"/>
    </source>
</evidence>
<reference evidence="3" key="1">
    <citation type="submission" date="2021-02" db="EMBL/GenBank/DDBJ databases">
        <authorList>
            <person name="Nowell W R."/>
        </authorList>
    </citation>
    <scope>NUCLEOTIDE SEQUENCE</scope>
</reference>
<organism evidence="3 6">
    <name type="scientific">Adineta steineri</name>
    <dbReference type="NCBI Taxonomy" id="433720"/>
    <lineage>
        <taxon>Eukaryota</taxon>
        <taxon>Metazoa</taxon>
        <taxon>Spiralia</taxon>
        <taxon>Gnathifera</taxon>
        <taxon>Rotifera</taxon>
        <taxon>Eurotatoria</taxon>
        <taxon>Bdelloidea</taxon>
        <taxon>Adinetida</taxon>
        <taxon>Adinetidae</taxon>
        <taxon>Adineta</taxon>
    </lineage>
</organism>
<feature type="compositionally biased region" description="Basic and acidic residues" evidence="2">
    <location>
        <begin position="52"/>
        <end position="75"/>
    </location>
</feature>
<protein>
    <submittedName>
        <fullName evidence="3">Uncharacterized protein</fullName>
    </submittedName>
</protein>
<evidence type="ECO:0000313" key="5">
    <source>
        <dbReference type="Proteomes" id="UP000663832"/>
    </source>
</evidence>
<feature type="compositionally biased region" description="Basic and acidic residues" evidence="2">
    <location>
        <begin position="175"/>
        <end position="185"/>
    </location>
</feature>
<evidence type="ECO:0000313" key="6">
    <source>
        <dbReference type="Proteomes" id="UP000663877"/>
    </source>
</evidence>
<feature type="coiled-coil region" evidence="1">
    <location>
        <begin position="218"/>
        <end position="252"/>
    </location>
</feature>
<proteinExistence type="predicted"/>
<keyword evidence="5" id="KW-1185">Reference proteome</keyword>
<dbReference type="Proteomes" id="UP000663877">
    <property type="component" value="Unassembled WGS sequence"/>
</dbReference>
<name>A0A813NJA7_9BILA</name>
<dbReference type="EMBL" id="CAJNOM010000004">
    <property type="protein sequence ID" value="CAF0747046.1"/>
    <property type="molecule type" value="Genomic_DNA"/>
</dbReference>
<comment type="caution">
    <text evidence="3">The sequence shown here is derived from an EMBL/GenBank/DDBJ whole genome shotgun (WGS) entry which is preliminary data.</text>
</comment>
<feature type="region of interest" description="Disordered" evidence="2">
    <location>
        <begin position="48"/>
        <end position="75"/>
    </location>
</feature>
<dbReference type="Proteomes" id="UP000663832">
    <property type="component" value="Unassembled WGS sequence"/>
</dbReference>
<feature type="coiled-coil region" evidence="1">
    <location>
        <begin position="350"/>
        <end position="399"/>
    </location>
</feature>